<reference evidence="3" key="1">
    <citation type="journal article" date="2019" name="Int. J. Syst. Evol. Microbiol.">
        <title>The Global Catalogue of Microorganisms (GCM) 10K type strain sequencing project: providing services to taxonomists for standard genome sequencing and annotation.</title>
        <authorList>
            <consortium name="The Broad Institute Genomics Platform"/>
            <consortium name="The Broad Institute Genome Sequencing Center for Infectious Disease"/>
            <person name="Wu L."/>
            <person name="Ma J."/>
        </authorList>
    </citation>
    <scope>NUCLEOTIDE SEQUENCE [LARGE SCALE GENOMIC DNA]</scope>
    <source>
        <strain evidence="3">NBRC 106396</strain>
    </source>
</reference>
<dbReference type="RefSeq" id="WP_379751382.1">
    <property type="nucleotide sequence ID" value="NZ_JBHTCP010000052.1"/>
</dbReference>
<accession>A0ABW2NXU4</accession>
<organism evidence="2 3">
    <name type="scientific">Fictibacillus iocasae</name>
    <dbReference type="NCBI Taxonomy" id="2715437"/>
    <lineage>
        <taxon>Bacteria</taxon>
        <taxon>Bacillati</taxon>
        <taxon>Bacillota</taxon>
        <taxon>Bacilli</taxon>
        <taxon>Bacillales</taxon>
        <taxon>Fictibacillaceae</taxon>
        <taxon>Fictibacillus</taxon>
    </lineage>
</organism>
<gene>
    <name evidence="2" type="ORF">ACFQPF_17510</name>
</gene>
<sequence>MKKFGVVSVGIFLMSAVIYTLSLFWNIGASIPGSVMIALVMILPVIGLITAFLSNKGATRTIGLIGNIIVLFFTVILPASSMLFWNQP</sequence>
<name>A0ABW2NXU4_9BACL</name>
<keyword evidence="1" id="KW-0812">Transmembrane</keyword>
<evidence type="ECO:0000313" key="3">
    <source>
        <dbReference type="Proteomes" id="UP001596549"/>
    </source>
</evidence>
<dbReference type="Proteomes" id="UP001596549">
    <property type="component" value="Unassembled WGS sequence"/>
</dbReference>
<feature type="transmembrane region" description="Helical" evidence="1">
    <location>
        <begin position="31"/>
        <end position="52"/>
    </location>
</feature>
<feature type="transmembrane region" description="Helical" evidence="1">
    <location>
        <begin position="64"/>
        <end position="85"/>
    </location>
</feature>
<feature type="transmembrane region" description="Helical" evidence="1">
    <location>
        <begin position="7"/>
        <end position="25"/>
    </location>
</feature>
<proteinExistence type="predicted"/>
<evidence type="ECO:0000256" key="1">
    <source>
        <dbReference type="SAM" id="Phobius"/>
    </source>
</evidence>
<evidence type="ECO:0000313" key="2">
    <source>
        <dbReference type="EMBL" id="MFC7373441.1"/>
    </source>
</evidence>
<keyword evidence="3" id="KW-1185">Reference proteome</keyword>
<dbReference type="EMBL" id="JBHTCP010000052">
    <property type="protein sequence ID" value="MFC7373441.1"/>
    <property type="molecule type" value="Genomic_DNA"/>
</dbReference>
<keyword evidence="1" id="KW-1133">Transmembrane helix</keyword>
<keyword evidence="1" id="KW-0472">Membrane</keyword>
<comment type="caution">
    <text evidence="2">The sequence shown here is derived from an EMBL/GenBank/DDBJ whole genome shotgun (WGS) entry which is preliminary data.</text>
</comment>
<protein>
    <submittedName>
        <fullName evidence="2">Uncharacterized protein</fullName>
    </submittedName>
</protein>